<reference evidence="1 2" key="1">
    <citation type="submission" date="2018-06" db="EMBL/GenBank/DDBJ databases">
        <authorList>
            <consortium name="Pathogen Informatics"/>
            <person name="Doyle S."/>
        </authorList>
    </citation>
    <scope>NUCLEOTIDE SEQUENCE [LARGE SCALE GENOMIC DNA]</scope>
    <source>
        <strain evidence="1 2">NCTC11091</strain>
    </source>
</reference>
<protein>
    <submittedName>
        <fullName evidence="1">Uncharacterized protein</fullName>
    </submittedName>
</protein>
<proteinExistence type="predicted"/>
<name>A0A378Q3C1_9GAMM</name>
<evidence type="ECO:0000313" key="1">
    <source>
        <dbReference type="EMBL" id="STY95192.1"/>
    </source>
</evidence>
<evidence type="ECO:0000313" key="2">
    <source>
        <dbReference type="Proteomes" id="UP000255193"/>
    </source>
</evidence>
<dbReference type="AlphaFoldDB" id="A0A378Q3C1"/>
<dbReference type="RefSeq" id="WP_067058668.1">
    <property type="nucleotide sequence ID" value="NZ_MXAO01000078.1"/>
</dbReference>
<dbReference type="EMBL" id="UGQA01000001">
    <property type="protein sequence ID" value="STY95192.1"/>
    <property type="molecule type" value="Genomic_DNA"/>
</dbReference>
<accession>A0A378Q3C1</accession>
<gene>
    <name evidence="1" type="ORF">NCTC11091_00985</name>
</gene>
<dbReference type="Proteomes" id="UP000255193">
    <property type="component" value="Unassembled WGS sequence"/>
</dbReference>
<organism evidence="1 2">
    <name type="scientific">Faucicola atlantae</name>
    <dbReference type="NCBI Taxonomy" id="34059"/>
    <lineage>
        <taxon>Bacteria</taxon>
        <taxon>Pseudomonadati</taxon>
        <taxon>Pseudomonadota</taxon>
        <taxon>Gammaproteobacteria</taxon>
        <taxon>Moraxellales</taxon>
        <taxon>Moraxellaceae</taxon>
        <taxon>Faucicola</taxon>
    </lineage>
</organism>
<sequence>MSHRNYNHTEYAKRARANYNAKAIANVGVQFRQADQAALDALNALTEIYGSRANAVKQALLAHYATLQHTIPHDNPSID</sequence>